<dbReference type="PANTHER" id="PTHR10000:SF8">
    <property type="entry name" value="HAD SUPERFAMILY HYDROLASE-LIKE, TYPE 3"/>
    <property type="match status" value="1"/>
</dbReference>
<dbReference type="GO" id="GO:0005829">
    <property type="term" value="C:cytosol"/>
    <property type="evidence" value="ECO:0007669"/>
    <property type="project" value="TreeGrafter"/>
</dbReference>
<name>A0A371JWG7_9GAMM</name>
<keyword evidence="3" id="KW-1185">Reference proteome</keyword>
<dbReference type="GO" id="GO:0097367">
    <property type="term" value="F:carbohydrate derivative binding"/>
    <property type="evidence" value="ECO:0007669"/>
    <property type="project" value="InterPro"/>
</dbReference>
<dbReference type="NCBIfam" id="TIGR01484">
    <property type="entry name" value="HAD-SF-IIB"/>
    <property type="match status" value="1"/>
</dbReference>
<accession>A0A371JWG7</accession>
<dbReference type="GO" id="GO:0000287">
    <property type="term" value="F:magnesium ion binding"/>
    <property type="evidence" value="ECO:0007669"/>
    <property type="project" value="TreeGrafter"/>
</dbReference>
<proteinExistence type="predicted"/>
<dbReference type="EMBL" id="QTSU01000005">
    <property type="protein sequence ID" value="RDZ26016.1"/>
    <property type="molecule type" value="Genomic_DNA"/>
</dbReference>
<dbReference type="InterPro" id="IPR006380">
    <property type="entry name" value="SPP-like_dom"/>
</dbReference>
<dbReference type="InterPro" id="IPR001347">
    <property type="entry name" value="SIS_dom"/>
</dbReference>
<dbReference type="Proteomes" id="UP000264492">
    <property type="component" value="Unassembled WGS sequence"/>
</dbReference>
<comment type="caution">
    <text evidence="2">The sequence shown here is derived from an EMBL/GenBank/DDBJ whole genome shotgun (WGS) entry which is preliminary data.</text>
</comment>
<dbReference type="GO" id="GO:1901135">
    <property type="term" value="P:carbohydrate derivative metabolic process"/>
    <property type="evidence" value="ECO:0007669"/>
    <property type="project" value="InterPro"/>
</dbReference>
<dbReference type="OrthoDB" id="1489290at2"/>
<dbReference type="AlphaFoldDB" id="A0A371JWG7"/>
<organism evidence="2 3">
    <name type="scientific">Lysobacter silvisoli</name>
    <dbReference type="NCBI Taxonomy" id="2293254"/>
    <lineage>
        <taxon>Bacteria</taxon>
        <taxon>Pseudomonadati</taxon>
        <taxon>Pseudomonadota</taxon>
        <taxon>Gammaproteobacteria</taxon>
        <taxon>Lysobacterales</taxon>
        <taxon>Lysobacteraceae</taxon>
        <taxon>Lysobacter</taxon>
    </lineage>
</organism>
<evidence type="ECO:0000313" key="3">
    <source>
        <dbReference type="Proteomes" id="UP000264492"/>
    </source>
</evidence>
<dbReference type="PROSITE" id="PS51464">
    <property type="entry name" value="SIS"/>
    <property type="match status" value="1"/>
</dbReference>
<dbReference type="Gene3D" id="3.40.50.1000">
    <property type="entry name" value="HAD superfamily/HAD-like"/>
    <property type="match status" value="1"/>
</dbReference>
<gene>
    <name evidence="2" type="ORF">DX914_19335</name>
</gene>
<reference evidence="2 3" key="1">
    <citation type="submission" date="2018-08" db="EMBL/GenBank/DDBJ databases">
        <title>Lysobacter sp. zong2l5, whole genome shotgun sequence.</title>
        <authorList>
            <person name="Zhang X."/>
            <person name="Feng G."/>
            <person name="Zhu H."/>
        </authorList>
    </citation>
    <scope>NUCLEOTIDE SEQUENCE [LARGE SCALE GENOMIC DNA]</scope>
    <source>
        <strain evidence="3">zong2l5</strain>
    </source>
</reference>
<dbReference type="Gene3D" id="3.40.50.10490">
    <property type="entry name" value="Glucose-6-phosphate isomerase like protein, domain 1"/>
    <property type="match status" value="1"/>
</dbReference>
<sequence>MTETNYDLELAALPQTYASALAAELKGLKAALAGASESSVIGVGSGGSYTVASLLCNLHETYTGRVSRPSTPLELICNPTLASSSPVFLISAEGKNPDITEALLRARRHSARTIHALTNRTSSPLMESIHGLTDVSAHVFELDKKDGYLATNSLLLDAMLVARAYGELDQSRSPFPDQMSQLRIGDQALPEWANNSRSFAEEAVKRGSMIVVYSPLLKPIASDLESKLSEAALLNCQLCDLRSFAHGRHLWLSQRTDDCVVLAITEPSLGQLWDKMRSLFPPAMPTMTMSLGGASPPDLIAGLVAQMQFVSAIASASGVDAAKPSVPDFSRKLYYLDLTSSIPAPTDMLAAAEVSKFEVMGARWPSARRLGSMTRARADFQSSLASQKFRAVVFDFDGTLCSSRRTDQALSTEIIRQLERLLQAEVVIGIASGRGGSILEALAKALPPELLERIDVGLYNGGWVGTASEPVVTAKETSEFLSHVTRLMRRLKSIGVPIDTVRPTHPIQVSVRFREGIATEQMWFVLADALRQAGLETASIMRSKHSIDILSSGVSKSGLVAHMIQHHRIDPYQILTMGDQGAWPGNDASLLEHRYSLSVDSPSRRIDRGWKLAPSHKRDVDATLWYLERMVTGLGGTFHIDL</sequence>
<dbReference type="SUPFAM" id="SSF53697">
    <property type="entry name" value="SIS domain"/>
    <property type="match status" value="1"/>
</dbReference>
<keyword evidence="2" id="KW-0378">Hydrolase</keyword>
<evidence type="ECO:0000313" key="2">
    <source>
        <dbReference type="EMBL" id="RDZ26016.1"/>
    </source>
</evidence>
<dbReference type="GO" id="GO:0016791">
    <property type="term" value="F:phosphatase activity"/>
    <property type="evidence" value="ECO:0007669"/>
    <property type="project" value="UniProtKB-ARBA"/>
</dbReference>
<dbReference type="Gene3D" id="3.90.1070.10">
    <property type="match status" value="1"/>
</dbReference>
<dbReference type="InterPro" id="IPR023214">
    <property type="entry name" value="HAD_sf"/>
</dbReference>
<dbReference type="InterPro" id="IPR036412">
    <property type="entry name" value="HAD-like_sf"/>
</dbReference>
<dbReference type="PANTHER" id="PTHR10000">
    <property type="entry name" value="PHOSPHOSERINE PHOSPHATASE"/>
    <property type="match status" value="1"/>
</dbReference>
<dbReference type="Pfam" id="PF08282">
    <property type="entry name" value="Hydrolase_3"/>
    <property type="match status" value="1"/>
</dbReference>
<dbReference type="InterPro" id="IPR006379">
    <property type="entry name" value="HAD-SF_hydro_IIB"/>
</dbReference>
<feature type="domain" description="SIS" evidence="1">
    <location>
        <begin position="28"/>
        <end position="171"/>
    </location>
</feature>
<evidence type="ECO:0000259" key="1">
    <source>
        <dbReference type="PROSITE" id="PS51464"/>
    </source>
</evidence>
<protein>
    <submittedName>
        <fullName evidence="2">HAD-IIB family hydrolase</fullName>
    </submittedName>
</protein>
<dbReference type="InterPro" id="IPR046348">
    <property type="entry name" value="SIS_dom_sf"/>
</dbReference>
<dbReference type="SUPFAM" id="SSF56784">
    <property type="entry name" value="HAD-like"/>
    <property type="match status" value="1"/>
</dbReference>
<dbReference type="Pfam" id="PF05116">
    <property type="entry name" value="S6PP"/>
    <property type="match status" value="1"/>
</dbReference>